<organism evidence="5">
    <name type="scientific">Klebsiella pneumoniae</name>
    <dbReference type="NCBI Taxonomy" id="573"/>
    <lineage>
        <taxon>Bacteria</taxon>
        <taxon>Pseudomonadati</taxon>
        <taxon>Pseudomonadota</taxon>
        <taxon>Gammaproteobacteria</taxon>
        <taxon>Enterobacterales</taxon>
        <taxon>Enterobacteriaceae</taxon>
        <taxon>Klebsiella/Raoultella group</taxon>
        <taxon>Klebsiella</taxon>
        <taxon>Klebsiella pneumoniae complex</taxon>
    </lineage>
</organism>
<keyword evidence="1 4" id="KW-1003">Cell membrane</keyword>
<comment type="similarity">
    <text evidence="4">Belongs to the Syd family.</text>
</comment>
<dbReference type="EMBL" id="SDCB01000017">
    <property type="protein sequence ID" value="TCW96918.1"/>
    <property type="molecule type" value="Genomic_DNA"/>
</dbReference>
<reference evidence="5" key="1">
    <citation type="submission" date="2019-01" db="EMBL/GenBank/DDBJ databases">
        <authorList>
            <person name="Lista F."/>
            <person name="Anselmo A."/>
        </authorList>
    </citation>
    <scope>NUCLEOTIDE SEQUENCE</scope>
    <source>
        <strain evidence="7">13R</strain>
        <strain evidence="6">21S</strain>
        <strain evidence="5">25S</strain>
    </source>
</reference>
<dbReference type="AlphaFoldDB" id="A0A483E985"/>
<dbReference type="EMBL" id="SDDI01000003">
    <property type="protein sequence ID" value="TCY86754.1"/>
    <property type="molecule type" value="Genomic_DNA"/>
</dbReference>
<proteinExistence type="inferred from homology"/>
<comment type="function">
    <text evidence="4">Interacts with the SecY protein in vivo. May bind preferentially to an uncomplexed state of SecY, thus functioning either as a chelating agent for excess SecY in the cell or as a regulatory factor that negatively controls the translocase function.</text>
</comment>
<evidence type="ECO:0000256" key="1">
    <source>
        <dbReference type="ARBA" id="ARBA00022475"/>
    </source>
</evidence>
<dbReference type="RefSeq" id="WP_040177868.1">
    <property type="nucleotide sequence ID" value="NZ_CACSCQ010000003.1"/>
</dbReference>
<comment type="subcellular location">
    <subcellularLocation>
        <location evidence="4">Cell inner membrane</location>
        <topology evidence="4">Peripheral membrane protein</topology>
        <orientation evidence="4">Cytoplasmic side</orientation>
    </subcellularLocation>
    <text evidence="4">Loosely associated with the cytoplasmic side of the inner membrane, probably via SecY.</text>
</comment>
<name>A0A483E985_KLEPN</name>
<evidence type="ECO:0000256" key="3">
    <source>
        <dbReference type="ARBA" id="ARBA00023136"/>
    </source>
</evidence>
<evidence type="ECO:0000313" key="6">
    <source>
        <dbReference type="EMBL" id="TCW96918.1"/>
    </source>
</evidence>
<dbReference type="Pfam" id="PF07348">
    <property type="entry name" value="Syd"/>
    <property type="match status" value="1"/>
</dbReference>
<keyword evidence="3 4" id="KW-0472">Membrane</keyword>
<dbReference type="NCBIfam" id="NF003439">
    <property type="entry name" value="PRK04968.1"/>
    <property type="match status" value="1"/>
</dbReference>
<comment type="caution">
    <text evidence="5">The sequence shown here is derived from an EMBL/GenBank/DDBJ whole genome shotgun (WGS) entry which is preliminary data.</text>
</comment>
<dbReference type="GO" id="GO:0009898">
    <property type="term" value="C:cytoplasmic side of plasma membrane"/>
    <property type="evidence" value="ECO:0007669"/>
    <property type="project" value="InterPro"/>
</dbReference>
<dbReference type="InterPro" id="IPR038228">
    <property type="entry name" value="Syd_sf"/>
</dbReference>
<evidence type="ECO:0000256" key="4">
    <source>
        <dbReference type="HAMAP-Rule" id="MF_01104"/>
    </source>
</evidence>
<dbReference type="EMBL" id="SDBX01000019">
    <property type="protein sequence ID" value="TCW71917.1"/>
    <property type="molecule type" value="Genomic_DNA"/>
</dbReference>
<evidence type="ECO:0000313" key="5">
    <source>
        <dbReference type="EMBL" id="TCW71917.1"/>
    </source>
</evidence>
<evidence type="ECO:0000313" key="7">
    <source>
        <dbReference type="EMBL" id="TCY86754.1"/>
    </source>
</evidence>
<evidence type="ECO:0000256" key="2">
    <source>
        <dbReference type="ARBA" id="ARBA00022519"/>
    </source>
</evidence>
<keyword evidence="2 4" id="KW-0997">Cell inner membrane</keyword>
<gene>
    <name evidence="4" type="primary">syd</name>
    <name evidence="6" type="ORF">ETE82_17740</name>
    <name evidence="5" type="ORF">ETE95_17260</name>
    <name evidence="7" type="ORF">ETH49_03545</name>
</gene>
<dbReference type="Gene3D" id="3.40.1580.20">
    <property type="entry name" value="Syd protein"/>
    <property type="match status" value="1"/>
</dbReference>
<dbReference type="InterPro" id="IPR009948">
    <property type="entry name" value="Syd"/>
</dbReference>
<sequence length="189" mass="21122">MDHQTAEALRAFTQRYCAVWQQQRHSLPRSEELYGVPSPCVVDTQGEAVFWQPQPFSLAQNISAVERALDIVVQQPLHSYYTTQFAGDMSGRFAGDMSGRFAGETLTLLQTWSEEDFQRVQENLIGHLVVQKRLKLSPTLFIATLESELDVISVCNLSGEVVKETLGTAKRITLSPSLAGFLNHLEPVL</sequence>
<accession>A0A483E985</accession>
<dbReference type="CDD" id="cd16323">
    <property type="entry name" value="Syd"/>
    <property type="match status" value="1"/>
</dbReference>
<protein>
    <recommendedName>
        <fullName evidence="4">Protein Syd</fullName>
    </recommendedName>
</protein>
<dbReference type="HAMAP" id="MF_01104">
    <property type="entry name" value="Syd"/>
    <property type="match status" value="1"/>
</dbReference>